<evidence type="ECO:0000313" key="2">
    <source>
        <dbReference type="Proteomes" id="UP001243298"/>
    </source>
</evidence>
<comment type="caution">
    <text evidence="1">The sequence shown here is derived from an EMBL/GenBank/DDBJ whole genome shotgun (WGS) entry which is preliminary data.</text>
</comment>
<evidence type="ECO:0000313" key="1">
    <source>
        <dbReference type="EMBL" id="MDH4903654.1"/>
    </source>
</evidence>
<dbReference type="NCBIfam" id="TIGR04255">
    <property type="entry name" value="sporadTIGR04255"/>
    <property type="match status" value="1"/>
</dbReference>
<dbReference type="InterPro" id="IPR026349">
    <property type="entry name" value="CHP04255"/>
</dbReference>
<proteinExistence type="predicted"/>
<protein>
    <submittedName>
        <fullName evidence="1">TIGR04255 family protein</fullName>
    </submittedName>
</protein>
<sequence>MCDYKKLSNQPLVFVLAEFRFSPILGIKEYIPKIQDALRNKLPILRNTETQEITVSPNGISLEAQANWEFISKNSHTAASVNQNRLLFMTSEYERFNGFEENCDFLLQTIIDVINPSLCLGLGLRYSDTIFNIEGKGSIEDFVQPRLYNNDDLKLSGSLLRQTNETLWRTTEGAIFIRSIYGEDKVLVWPDAENLPISIEKSSDKPVKRLLLDIDHVWNAQEEESGPLDFNKGLILSKLSHMHKISRKAFWNVTTEQAKEAWK</sequence>
<keyword evidence="2" id="KW-1185">Reference proteome</keyword>
<gene>
    <name evidence="1" type="ORF">CUR83_00915</name>
</gene>
<organism evidence="1 2">
    <name type="scientific">Psychrobacter pocilloporae</name>
    <dbReference type="NCBI Taxonomy" id="1775882"/>
    <lineage>
        <taxon>Bacteria</taxon>
        <taxon>Pseudomonadati</taxon>
        <taxon>Pseudomonadota</taxon>
        <taxon>Gammaproteobacteria</taxon>
        <taxon>Moraxellales</taxon>
        <taxon>Moraxellaceae</taxon>
        <taxon>Psychrobacter</taxon>
    </lineage>
</organism>
<dbReference type="RefSeq" id="WP_284718885.1">
    <property type="nucleotide sequence ID" value="NZ_PGFT01000001.1"/>
</dbReference>
<name>A0ABT6IQ19_9GAMM</name>
<reference evidence="1 2" key="1">
    <citation type="submission" date="2017-11" db="EMBL/GenBank/DDBJ databases">
        <title>Whole genome sequencing of Psychrobacter pocilloporae S6-60T(=JCM 31058T=LMG 29157T).</title>
        <authorList>
            <person name="Das S.K."/>
        </authorList>
    </citation>
    <scope>NUCLEOTIDE SEQUENCE [LARGE SCALE GENOMIC DNA]</scope>
    <source>
        <strain evidence="1 2">S6-60</strain>
    </source>
</reference>
<dbReference type="EMBL" id="PGFT01000001">
    <property type="protein sequence ID" value="MDH4903654.1"/>
    <property type="molecule type" value="Genomic_DNA"/>
</dbReference>
<dbReference type="Proteomes" id="UP001243298">
    <property type="component" value="Unassembled WGS sequence"/>
</dbReference>
<accession>A0ABT6IQ19</accession>